<comment type="caution">
    <text evidence="1">The sequence shown here is derived from an EMBL/GenBank/DDBJ whole genome shotgun (WGS) entry which is preliminary data.</text>
</comment>
<evidence type="ECO:0008006" key="2">
    <source>
        <dbReference type="Google" id="ProtNLM"/>
    </source>
</evidence>
<gene>
    <name evidence="1" type="ORF">OBE_09612</name>
</gene>
<organism evidence="1">
    <name type="scientific">human gut metagenome</name>
    <dbReference type="NCBI Taxonomy" id="408170"/>
    <lineage>
        <taxon>unclassified sequences</taxon>
        <taxon>metagenomes</taxon>
        <taxon>organismal metagenomes</taxon>
    </lineage>
</organism>
<dbReference type="AlphaFoldDB" id="K1SZK1"/>
<feature type="non-terminal residue" evidence="1">
    <location>
        <position position="1"/>
    </location>
</feature>
<proteinExistence type="predicted"/>
<name>K1SZK1_9ZZZZ</name>
<evidence type="ECO:0000313" key="1">
    <source>
        <dbReference type="EMBL" id="EKC59210.1"/>
    </source>
</evidence>
<reference evidence="1" key="1">
    <citation type="journal article" date="2013" name="Environ. Microbiol.">
        <title>Microbiota from the distal guts of lean and obese adolescents exhibit partial functional redundancy besides clear differences in community structure.</title>
        <authorList>
            <person name="Ferrer M."/>
            <person name="Ruiz A."/>
            <person name="Lanza F."/>
            <person name="Haange S.B."/>
            <person name="Oberbach A."/>
            <person name="Till H."/>
            <person name="Bargiela R."/>
            <person name="Campoy C."/>
            <person name="Segura M.T."/>
            <person name="Richter M."/>
            <person name="von Bergen M."/>
            <person name="Seifert J."/>
            <person name="Suarez A."/>
        </authorList>
    </citation>
    <scope>NUCLEOTIDE SEQUENCE</scope>
</reference>
<protein>
    <recommendedName>
        <fullName evidence="2">Flagellar M-ring protein FliF</fullName>
    </recommendedName>
</protein>
<accession>K1SZK1</accession>
<dbReference type="EMBL" id="AJWZ01006639">
    <property type="protein sequence ID" value="EKC59210.1"/>
    <property type="molecule type" value="Genomic_DNA"/>
</dbReference>
<sequence length="46" mass="5351">STPEAELEDIDVESKSETRKMIEKFVDENPESAAALLRNWLNEDWN</sequence>